<evidence type="ECO:0000313" key="2">
    <source>
        <dbReference type="EMBL" id="KAI3832701.1"/>
    </source>
</evidence>
<gene>
    <name evidence="2" type="ORF">MKW98_002247</name>
</gene>
<keyword evidence="1" id="KW-1133">Transmembrane helix</keyword>
<keyword evidence="3" id="KW-1185">Reference proteome</keyword>
<protein>
    <submittedName>
        <fullName evidence="2">Uncharacterized protein</fullName>
    </submittedName>
</protein>
<evidence type="ECO:0000256" key="1">
    <source>
        <dbReference type="SAM" id="Phobius"/>
    </source>
</evidence>
<evidence type="ECO:0000313" key="3">
    <source>
        <dbReference type="Proteomes" id="UP001202328"/>
    </source>
</evidence>
<comment type="caution">
    <text evidence="2">The sequence shown here is derived from an EMBL/GenBank/DDBJ whole genome shotgun (WGS) entry which is preliminary data.</text>
</comment>
<keyword evidence="1" id="KW-0472">Membrane</keyword>
<feature type="non-terminal residue" evidence="2">
    <location>
        <position position="1"/>
    </location>
</feature>
<feature type="transmembrane region" description="Helical" evidence="1">
    <location>
        <begin position="59"/>
        <end position="79"/>
    </location>
</feature>
<name>A0AAD4RUF9_9MAGN</name>
<dbReference type="Proteomes" id="UP001202328">
    <property type="component" value="Unassembled WGS sequence"/>
</dbReference>
<dbReference type="EMBL" id="JAJJMB010017986">
    <property type="protein sequence ID" value="KAI3832701.1"/>
    <property type="molecule type" value="Genomic_DNA"/>
</dbReference>
<organism evidence="2 3">
    <name type="scientific">Papaver atlanticum</name>
    <dbReference type="NCBI Taxonomy" id="357466"/>
    <lineage>
        <taxon>Eukaryota</taxon>
        <taxon>Viridiplantae</taxon>
        <taxon>Streptophyta</taxon>
        <taxon>Embryophyta</taxon>
        <taxon>Tracheophyta</taxon>
        <taxon>Spermatophyta</taxon>
        <taxon>Magnoliopsida</taxon>
        <taxon>Ranunculales</taxon>
        <taxon>Papaveraceae</taxon>
        <taxon>Papaveroideae</taxon>
        <taxon>Papaver</taxon>
    </lineage>
</organism>
<sequence>FWWSVSDSGHKSEILKLDNGVIQAVQFVINHVWGKLYAQDDVFSGLCTFISPKGFLRNGLMSTFLVHIPSFVVLLYNIVESRGS</sequence>
<proteinExistence type="predicted"/>
<keyword evidence="1" id="KW-0812">Transmembrane</keyword>
<accession>A0AAD4RUF9</accession>
<reference evidence="2" key="1">
    <citation type="submission" date="2022-04" db="EMBL/GenBank/DDBJ databases">
        <title>A functionally conserved STORR gene fusion in Papaver species that diverged 16.8 million years ago.</title>
        <authorList>
            <person name="Catania T."/>
        </authorList>
    </citation>
    <scope>NUCLEOTIDE SEQUENCE</scope>
    <source>
        <strain evidence="2">S-188037</strain>
    </source>
</reference>
<dbReference type="AlphaFoldDB" id="A0AAD4RUF9"/>